<dbReference type="RefSeq" id="WP_183987264.1">
    <property type="nucleotide sequence ID" value="NZ_JACHHG010000007.1"/>
</dbReference>
<dbReference type="Proteomes" id="UP000569951">
    <property type="component" value="Unassembled WGS sequence"/>
</dbReference>
<protein>
    <submittedName>
        <fullName evidence="1">Hydroxymethylpyrimidine pyrophosphatase-like HAD family hydrolase</fullName>
    </submittedName>
</protein>
<dbReference type="PIRSF" id="PIRSF030802">
    <property type="entry name" value="UCP030802"/>
    <property type="match status" value="1"/>
</dbReference>
<dbReference type="GO" id="GO:0016787">
    <property type="term" value="F:hydrolase activity"/>
    <property type="evidence" value="ECO:0007669"/>
    <property type="project" value="UniProtKB-KW"/>
</dbReference>
<dbReference type="AlphaFoldDB" id="A0A841I0K8"/>
<keyword evidence="1" id="KW-0378">Hydrolase</keyword>
<evidence type="ECO:0000313" key="2">
    <source>
        <dbReference type="Proteomes" id="UP000569951"/>
    </source>
</evidence>
<organism evidence="1 2">
    <name type="scientific">Deinobacterium chartae</name>
    <dbReference type="NCBI Taxonomy" id="521158"/>
    <lineage>
        <taxon>Bacteria</taxon>
        <taxon>Thermotogati</taxon>
        <taxon>Deinococcota</taxon>
        <taxon>Deinococci</taxon>
        <taxon>Deinococcales</taxon>
        <taxon>Deinococcaceae</taxon>
        <taxon>Deinobacterium</taxon>
    </lineage>
</organism>
<sequence>MRTVAFVDLDDTLFQTRPKCPPGEELRCAALGRDGQPLSFMTARQQHFLEHLLRGALVVPVTGRDRDAFGRVQLRLEGHAVLDHGATLLDPGGRENPEWAARTRAALEAVKSDLDALLAACLDFCLEHGLGITPRVLEREGYPVYLLLRHPRRYPDTDLVALERVRRFVVARVEALYAARLRVIANGNNITVLPRAVSKERAVAFLMERLRAEHGELFTLGVGDSISDFGFMSLCDFAVTPQGSQIARAFLEADHVQR</sequence>
<proteinExistence type="predicted"/>
<name>A0A841I0K8_9DEIO</name>
<dbReference type="SUPFAM" id="SSF56784">
    <property type="entry name" value="HAD-like"/>
    <property type="match status" value="1"/>
</dbReference>
<comment type="caution">
    <text evidence="1">The sequence shown here is derived from an EMBL/GenBank/DDBJ whole genome shotgun (WGS) entry which is preliminary data.</text>
</comment>
<dbReference type="InterPro" id="IPR036412">
    <property type="entry name" value="HAD-like_sf"/>
</dbReference>
<accession>A0A841I0K8</accession>
<dbReference type="InterPro" id="IPR024197">
    <property type="entry name" value="TPP-like"/>
</dbReference>
<dbReference type="Gene3D" id="3.40.50.1000">
    <property type="entry name" value="HAD superfamily/HAD-like"/>
    <property type="match status" value="1"/>
</dbReference>
<reference evidence="1 2" key="1">
    <citation type="submission" date="2020-08" db="EMBL/GenBank/DDBJ databases">
        <title>Genomic Encyclopedia of Type Strains, Phase IV (KMG-IV): sequencing the most valuable type-strain genomes for metagenomic binning, comparative biology and taxonomic classification.</title>
        <authorList>
            <person name="Goeker M."/>
        </authorList>
    </citation>
    <scope>NUCLEOTIDE SEQUENCE [LARGE SCALE GENOMIC DNA]</scope>
    <source>
        <strain evidence="1 2">DSM 21458</strain>
    </source>
</reference>
<dbReference type="InterPro" id="IPR023214">
    <property type="entry name" value="HAD_sf"/>
</dbReference>
<evidence type="ECO:0000313" key="1">
    <source>
        <dbReference type="EMBL" id="MBB6098636.1"/>
    </source>
</evidence>
<dbReference type="EMBL" id="JACHHG010000007">
    <property type="protein sequence ID" value="MBB6098636.1"/>
    <property type="molecule type" value="Genomic_DNA"/>
</dbReference>
<keyword evidence="2" id="KW-1185">Reference proteome</keyword>
<gene>
    <name evidence="1" type="ORF">HNR42_002071</name>
</gene>